<evidence type="ECO:0000313" key="4">
    <source>
        <dbReference type="Proteomes" id="UP000261016"/>
    </source>
</evidence>
<dbReference type="InterPro" id="IPR023214">
    <property type="entry name" value="HAD_sf"/>
</dbReference>
<reference evidence="1 6" key="3">
    <citation type="submission" date="2020-03" db="EMBL/GenBank/DDBJ databases">
        <title>Comparative genetics of Staphylococcus warneri persistents from caprine mastitis.</title>
        <authorList>
            <person name="Franca C.A."/>
            <person name="Rosa D.S."/>
            <person name="Silva A."/>
            <person name="Rodrigues D.L.N."/>
            <person name="Santos R.G."/>
            <person name="Castillo R.E.H."/>
            <person name="Moreira M.A.S."/>
            <person name="Lima M.C."/>
            <person name="Gouveia G.V."/>
            <person name="Gouveia J.J.S."/>
            <person name="Souza R.F.S."/>
            <person name="Bertram B."/>
            <person name="Azevedo V."/>
            <person name="Costa M."/>
        </authorList>
    </citation>
    <scope>NUCLEOTIDE SEQUENCE [LARGE SCALE GENOMIC DNA]</scope>
    <source>
        <strain evidence="1 6">Cap 9.2</strain>
    </source>
</reference>
<evidence type="ECO:0000313" key="3">
    <source>
        <dbReference type="EMBL" id="RGM29673.1"/>
    </source>
</evidence>
<organism evidence="3 4">
    <name type="scientific">Staphylococcus warneri</name>
    <dbReference type="NCBI Taxonomy" id="1292"/>
    <lineage>
        <taxon>Bacteria</taxon>
        <taxon>Bacillati</taxon>
        <taxon>Bacillota</taxon>
        <taxon>Bacilli</taxon>
        <taxon>Bacillales</taxon>
        <taxon>Staphylococcaceae</taxon>
        <taxon>Staphylococcus</taxon>
    </lineage>
</organism>
<dbReference type="EMBL" id="JAANHJ010000001">
    <property type="protein sequence ID" value="MCG6224525.1"/>
    <property type="molecule type" value="Genomic_DNA"/>
</dbReference>
<dbReference type="SUPFAM" id="SSF56784">
    <property type="entry name" value="HAD-like"/>
    <property type="match status" value="1"/>
</dbReference>
<reference evidence="2 5" key="2">
    <citation type="submission" date="2018-08" db="EMBL/GenBank/DDBJ databases">
        <title>Murine metabolic-syndrome-specific gut microbial biobank.</title>
        <authorList>
            <person name="Liu C."/>
        </authorList>
    </citation>
    <scope>NUCLEOTIDE SEQUENCE [LARGE SCALE GENOMIC DNA]</scope>
    <source>
        <strain evidence="2 5">1XD21-27</strain>
    </source>
</reference>
<dbReference type="PANTHER" id="PTHR43434:SF26">
    <property type="entry name" value="PYROPHOSPHATASE PPAX"/>
    <property type="match status" value="1"/>
</dbReference>
<dbReference type="Pfam" id="PF13419">
    <property type="entry name" value="HAD_2"/>
    <property type="match status" value="1"/>
</dbReference>
<evidence type="ECO:0000313" key="1">
    <source>
        <dbReference type="EMBL" id="MCG6224525.1"/>
    </source>
</evidence>
<sequence>MYKNIIFDFDGTIADSKKSSSIATKKAFSEFGLHIPSDTQIEYYMGIPIEKSFDLMSEKSLSENELNQLMELFRRYYKETETLYLNIFDGMTEQLAELHEKYKLFVVSSKKTDVLKRNLKKLKVEHFFLEVIGSDKVENYKPSPDGIIYILNKYNLHRNQTIYIGDAVFDIKMANNANLDSCAVTWGSHGVEELKRENPTFIITNVHQLDFEE</sequence>
<dbReference type="Proteomes" id="UP000814367">
    <property type="component" value="Unassembled WGS sequence"/>
</dbReference>
<dbReference type="AlphaFoldDB" id="A0A364UT63"/>
<dbReference type="FunFam" id="3.40.50.1000:FF:000022">
    <property type="entry name" value="Phosphoglycolate phosphatase"/>
    <property type="match status" value="1"/>
</dbReference>
<dbReference type="GO" id="GO:0008967">
    <property type="term" value="F:phosphoglycolate phosphatase activity"/>
    <property type="evidence" value="ECO:0007669"/>
    <property type="project" value="TreeGrafter"/>
</dbReference>
<evidence type="ECO:0000313" key="6">
    <source>
        <dbReference type="Proteomes" id="UP000814367"/>
    </source>
</evidence>
<evidence type="ECO:0000313" key="2">
    <source>
        <dbReference type="EMBL" id="NBH31117.1"/>
    </source>
</evidence>
<dbReference type="SFLD" id="SFLDG01129">
    <property type="entry name" value="C1.5:_HAD__Beta-PGM__Phosphata"/>
    <property type="match status" value="1"/>
</dbReference>
<keyword evidence="3" id="KW-0378">Hydrolase</keyword>
<dbReference type="InterPro" id="IPR006439">
    <property type="entry name" value="HAD-SF_hydro_IA"/>
</dbReference>
<dbReference type="SFLD" id="SFLDS00003">
    <property type="entry name" value="Haloacid_Dehalogenase"/>
    <property type="match status" value="1"/>
</dbReference>
<dbReference type="EMBL" id="QSTD01000004">
    <property type="protein sequence ID" value="RGM29673.1"/>
    <property type="molecule type" value="Genomic_DNA"/>
</dbReference>
<protein>
    <submittedName>
        <fullName evidence="3">HAD family hydrolase</fullName>
    </submittedName>
</protein>
<dbReference type="EMBL" id="QXWP01000004">
    <property type="protein sequence ID" value="NBH31117.1"/>
    <property type="molecule type" value="Genomic_DNA"/>
</dbReference>
<dbReference type="GO" id="GO:0006281">
    <property type="term" value="P:DNA repair"/>
    <property type="evidence" value="ECO:0007669"/>
    <property type="project" value="TreeGrafter"/>
</dbReference>
<dbReference type="Proteomes" id="UP000261016">
    <property type="component" value="Unassembled WGS sequence"/>
</dbReference>
<accession>A0A364UT63</accession>
<dbReference type="Proteomes" id="UP000481807">
    <property type="component" value="Unassembled WGS sequence"/>
</dbReference>
<dbReference type="InterPro" id="IPR041492">
    <property type="entry name" value="HAD_2"/>
</dbReference>
<name>A0A364UT63_STAWA</name>
<dbReference type="InterPro" id="IPR036412">
    <property type="entry name" value="HAD-like_sf"/>
</dbReference>
<dbReference type="InterPro" id="IPR023198">
    <property type="entry name" value="PGP-like_dom2"/>
</dbReference>
<gene>
    <name evidence="2" type="ORF">D3Z30_09010</name>
    <name evidence="3" type="ORF">DXC19_08620</name>
    <name evidence="1" type="ORF">G8J23_00655</name>
</gene>
<dbReference type="NCBIfam" id="TIGR01549">
    <property type="entry name" value="HAD-SF-IA-v1"/>
    <property type="match status" value="1"/>
</dbReference>
<dbReference type="Gene3D" id="1.10.150.240">
    <property type="entry name" value="Putative phosphatase, domain 2"/>
    <property type="match status" value="1"/>
</dbReference>
<dbReference type="Gene3D" id="3.40.50.1000">
    <property type="entry name" value="HAD superfamily/HAD-like"/>
    <property type="match status" value="1"/>
</dbReference>
<dbReference type="PANTHER" id="PTHR43434">
    <property type="entry name" value="PHOSPHOGLYCOLATE PHOSPHATASE"/>
    <property type="match status" value="1"/>
</dbReference>
<proteinExistence type="predicted"/>
<reference evidence="3 4" key="1">
    <citation type="submission" date="2018-08" db="EMBL/GenBank/DDBJ databases">
        <title>A genome reference for cultivated species of the human gut microbiota.</title>
        <authorList>
            <person name="Zou Y."/>
            <person name="Xue W."/>
            <person name="Luo G."/>
        </authorList>
    </citation>
    <scope>NUCLEOTIDE SEQUENCE [LARGE SCALE GENOMIC DNA]</scope>
    <source>
        <strain evidence="3 4">OM08-17AT</strain>
    </source>
</reference>
<dbReference type="SFLD" id="SFLDG01135">
    <property type="entry name" value="C1.5.6:_HAD__Beta-PGM__Phospha"/>
    <property type="match status" value="1"/>
</dbReference>
<comment type="caution">
    <text evidence="3">The sequence shown here is derived from an EMBL/GenBank/DDBJ whole genome shotgun (WGS) entry which is preliminary data.</text>
</comment>
<evidence type="ECO:0000313" key="5">
    <source>
        <dbReference type="Proteomes" id="UP000481807"/>
    </source>
</evidence>
<dbReference type="GO" id="GO:0005829">
    <property type="term" value="C:cytosol"/>
    <property type="evidence" value="ECO:0007669"/>
    <property type="project" value="TreeGrafter"/>
</dbReference>
<dbReference type="InterPro" id="IPR050155">
    <property type="entry name" value="HAD-like_hydrolase_sf"/>
</dbReference>
<dbReference type="RefSeq" id="WP_002467575.1">
    <property type="nucleotide sequence ID" value="NZ_CABMFV010000004.1"/>
</dbReference>
<keyword evidence="6" id="KW-1185">Reference proteome</keyword>